<keyword evidence="2" id="KW-1185">Reference proteome</keyword>
<organism evidence="1 2">
    <name type="scientific">Labilithrix luteola</name>
    <dbReference type="NCBI Taxonomy" id="1391654"/>
    <lineage>
        <taxon>Bacteria</taxon>
        <taxon>Pseudomonadati</taxon>
        <taxon>Myxococcota</taxon>
        <taxon>Polyangia</taxon>
        <taxon>Polyangiales</taxon>
        <taxon>Labilitrichaceae</taxon>
        <taxon>Labilithrix</taxon>
    </lineage>
</organism>
<evidence type="ECO:0000313" key="2">
    <source>
        <dbReference type="Proteomes" id="UP000064967"/>
    </source>
</evidence>
<accession>A0A0K1Q5X2</accession>
<name>A0A0K1Q5X2_9BACT</name>
<dbReference type="Proteomes" id="UP000064967">
    <property type="component" value="Chromosome"/>
</dbReference>
<proteinExistence type="predicted"/>
<reference evidence="1 2" key="1">
    <citation type="submission" date="2015-08" db="EMBL/GenBank/DDBJ databases">
        <authorList>
            <person name="Babu N.S."/>
            <person name="Beckwith C.J."/>
            <person name="Beseler K.G."/>
            <person name="Brison A."/>
            <person name="Carone J.V."/>
            <person name="Caskin T.P."/>
            <person name="Diamond M."/>
            <person name="Durham M.E."/>
            <person name="Foxe J.M."/>
            <person name="Go M."/>
            <person name="Henderson B.A."/>
            <person name="Jones I.B."/>
            <person name="McGettigan J.A."/>
            <person name="Micheletti S.J."/>
            <person name="Nasrallah M.E."/>
            <person name="Ortiz D."/>
            <person name="Piller C.R."/>
            <person name="Privatt S.R."/>
            <person name="Schneider S.L."/>
            <person name="Sharp S."/>
            <person name="Smith T.C."/>
            <person name="Stanton J.D."/>
            <person name="Ullery H.E."/>
            <person name="Wilson R.J."/>
            <person name="Serrano M.G."/>
            <person name="Buck G."/>
            <person name="Lee V."/>
            <person name="Wang Y."/>
            <person name="Carvalho R."/>
            <person name="Voegtly L."/>
            <person name="Shi R."/>
            <person name="Duckworth R."/>
            <person name="Johnson A."/>
            <person name="Loviza R."/>
            <person name="Walstead R."/>
            <person name="Shah Z."/>
            <person name="Kiflezghi M."/>
            <person name="Wade K."/>
            <person name="Ball S.L."/>
            <person name="Bradley K.W."/>
            <person name="Asai D.J."/>
            <person name="Bowman C.A."/>
            <person name="Russell D.A."/>
            <person name="Pope W.H."/>
            <person name="Jacobs-Sera D."/>
            <person name="Hendrix R.W."/>
            <person name="Hatfull G.F."/>
        </authorList>
    </citation>
    <scope>NUCLEOTIDE SEQUENCE [LARGE SCALE GENOMIC DNA]</scope>
    <source>
        <strain evidence="1 2">DSM 27648</strain>
    </source>
</reference>
<protein>
    <submittedName>
        <fullName evidence="1">Uncharacterized protein</fullName>
    </submittedName>
</protein>
<gene>
    <name evidence="1" type="ORF">AKJ09_07458</name>
</gene>
<sequence>MSCSRRGLCARRVGRRARRLGRGGRCRPLGRRLLGECRRDCRRRREHAACAQGCEEIQAPH</sequence>
<evidence type="ECO:0000313" key="1">
    <source>
        <dbReference type="EMBL" id="AKV00795.1"/>
    </source>
</evidence>
<dbReference type="KEGG" id="llu:AKJ09_07458"/>
<dbReference type="AlphaFoldDB" id="A0A0K1Q5X2"/>
<dbReference type="EMBL" id="CP012333">
    <property type="protein sequence ID" value="AKV00795.1"/>
    <property type="molecule type" value="Genomic_DNA"/>
</dbReference>